<feature type="transmembrane region" description="Helical" evidence="6">
    <location>
        <begin position="74"/>
        <end position="102"/>
    </location>
</feature>
<dbReference type="InterPro" id="IPR036259">
    <property type="entry name" value="MFS_trans_sf"/>
</dbReference>
<dbReference type="InterPro" id="IPR020846">
    <property type="entry name" value="MFS_dom"/>
</dbReference>
<keyword evidence="9" id="KW-1185">Reference proteome</keyword>
<keyword evidence="5 6" id="KW-0472">Membrane</keyword>
<name>A0ABP6ZD79_9ACTN</name>
<feature type="transmembrane region" description="Helical" evidence="6">
    <location>
        <begin position="159"/>
        <end position="180"/>
    </location>
</feature>
<feature type="transmembrane region" description="Helical" evidence="6">
    <location>
        <begin position="339"/>
        <end position="362"/>
    </location>
</feature>
<dbReference type="PROSITE" id="PS50850">
    <property type="entry name" value="MFS"/>
    <property type="match status" value="1"/>
</dbReference>
<dbReference type="PANTHER" id="PTHR42688:SF1">
    <property type="entry name" value="BLR5212 PROTEIN"/>
    <property type="match status" value="1"/>
</dbReference>
<evidence type="ECO:0000256" key="6">
    <source>
        <dbReference type="SAM" id="Phobius"/>
    </source>
</evidence>
<comment type="subcellular location">
    <subcellularLocation>
        <location evidence="1">Cell membrane</location>
        <topology evidence="1">Multi-pass membrane protein</topology>
    </subcellularLocation>
</comment>
<feature type="transmembrane region" description="Helical" evidence="6">
    <location>
        <begin position="368"/>
        <end position="388"/>
    </location>
</feature>
<evidence type="ECO:0000256" key="1">
    <source>
        <dbReference type="ARBA" id="ARBA00004651"/>
    </source>
</evidence>
<feature type="transmembrane region" description="Helical" evidence="6">
    <location>
        <begin position="254"/>
        <end position="275"/>
    </location>
</feature>
<dbReference type="EMBL" id="BAABAB010000001">
    <property type="protein sequence ID" value="GAA3602829.1"/>
    <property type="molecule type" value="Genomic_DNA"/>
</dbReference>
<evidence type="ECO:0000256" key="4">
    <source>
        <dbReference type="ARBA" id="ARBA00022989"/>
    </source>
</evidence>
<dbReference type="InterPro" id="IPR011701">
    <property type="entry name" value="MFS"/>
</dbReference>
<keyword evidence="2" id="KW-1003">Cell membrane</keyword>
<evidence type="ECO:0000256" key="3">
    <source>
        <dbReference type="ARBA" id="ARBA00022692"/>
    </source>
</evidence>
<dbReference type="SUPFAM" id="SSF103473">
    <property type="entry name" value="MFS general substrate transporter"/>
    <property type="match status" value="1"/>
</dbReference>
<evidence type="ECO:0000256" key="2">
    <source>
        <dbReference type="ARBA" id="ARBA00022475"/>
    </source>
</evidence>
<gene>
    <name evidence="8" type="ORF">GCM10022236_00750</name>
</gene>
<reference evidence="9" key="1">
    <citation type="journal article" date="2019" name="Int. J. Syst. Evol. Microbiol.">
        <title>The Global Catalogue of Microorganisms (GCM) 10K type strain sequencing project: providing services to taxonomists for standard genome sequencing and annotation.</title>
        <authorList>
            <consortium name="The Broad Institute Genomics Platform"/>
            <consortium name="The Broad Institute Genome Sequencing Center for Infectious Disease"/>
            <person name="Wu L."/>
            <person name="Ma J."/>
        </authorList>
    </citation>
    <scope>NUCLEOTIDE SEQUENCE [LARGE SCALE GENOMIC DNA]</scope>
    <source>
        <strain evidence="9">JCM 16929</strain>
    </source>
</reference>
<accession>A0ABP6ZD79</accession>
<evidence type="ECO:0000256" key="5">
    <source>
        <dbReference type="ARBA" id="ARBA00023136"/>
    </source>
</evidence>
<organism evidence="8 9">
    <name type="scientific">Microlunatus ginsengisoli</name>
    <dbReference type="NCBI Taxonomy" id="363863"/>
    <lineage>
        <taxon>Bacteria</taxon>
        <taxon>Bacillati</taxon>
        <taxon>Actinomycetota</taxon>
        <taxon>Actinomycetes</taxon>
        <taxon>Propionibacteriales</taxon>
        <taxon>Propionibacteriaceae</taxon>
        <taxon>Microlunatus</taxon>
    </lineage>
</organism>
<protein>
    <submittedName>
        <fullName evidence="8">MFS transporter</fullName>
    </submittedName>
</protein>
<keyword evidence="4 6" id="KW-1133">Transmembrane helix</keyword>
<evidence type="ECO:0000313" key="9">
    <source>
        <dbReference type="Proteomes" id="UP001501490"/>
    </source>
</evidence>
<evidence type="ECO:0000313" key="8">
    <source>
        <dbReference type="EMBL" id="GAA3602829.1"/>
    </source>
</evidence>
<feature type="transmembrane region" description="Helical" evidence="6">
    <location>
        <begin position="25"/>
        <end position="54"/>
    </location>
</feature>
<feature type="domain" description="Major facilitator superfamily (MFS) profile" evidence="7">
    <location>
        <begin position="1"/>
        <end position="389"/>
    </location>
</feature>
<dbReference type="Pfam" id="PF07690">
    <property type="entry name" value="MFS_1"/>
    <property type="match status" value="1"/>
</dbReference>
<keyword evidence="3 6" id="KW-0812">Transmembrane</keyword>
<dbReference type="InterPro" id="IPR052425">
    <property type="entry name" value="Uncharacterized_MFS-type"/>
</dbReference>
<comment type="caution">
    <text evidence="8">The sequence shown here is derived from an EMBL/GenBank/DDBJ whole genome shotgun (WGS) entry which is preliminary data.</text>
</comment>
<evidence type="ECO:0000259" key="7">
    <source>
        <dbReference type="PROSITE" id="PS50850"/>
    </source>
</evidence>
<sequence>MIGFGLVSLAADMVYEGARSITGPLLAGLGASALLVGLVTGAGEALALLLRLAFGTWADRSGRYWTLTLTGYTLTAVCVPALALTAFLPSVGLVVAAVLILAERTGKAIRSPAKTALLARAAGGVGLGRGFAVHKALDQLGAVAGPLLVAGVLATTGLIWPSMALLAVPGIAAIAILLWIRHRTADDEPAAIPPRPAAAQSAAPPEPAGRVSALPGRFWLFALAAGATTAGLVTFGVISYHLTRDQVVAVPVVPVVYAAAMAAAALAALATGWLYDKIKGRVLLGLPLLVAAVPALAFADAPAVALTGVVLWGAAIGVQDSTVKALVADLVPAPNRATAYGTFAAVQGATAIAGGAMAGALYNYSVPLLVVAVAATQVVALALLLASVENHGSIKLI</sequence>
<dbReference type="Proteomes" id="UP001501490">
    <property type="component" value="Unassembled WGS sequence"/>
</dbReference>
<dbReference type="Gene3D" id="1.20.1250.20">
    <property type="entry name" value="MFS general substrate transporter like domains"/>
    <property type="match status" value="1"/>
</dbReference>
<dbReference type="PANTHER" id="PTHR42688">
    <property type="entry name" value="CONSERVED PROTEIN"/>
    <property type="match status" value="1"/>
</dbReference>
<proteinExistence type="predicted"/>
<feature type="transmembrane region" description="Helical" evidence="6">
    <location>
        <begin position="305"/>
        <end position="327"/>
    </location>
</feature>
<feature type="transmembrane region" description="Helical" evidence="6">
    <location>
        <begin position="218"/>
        <end position="242"/>
    </location>
</feature>